<feature type="transmembrane region" description="Helical" evidence="6">
    <location>
        <begin position="129"/>
        <end position="149"/>
    </location>
</feature>
<feature type="transmembrane region" description="Helical" evidence="6">
    <location>
        <begin position="239"/>
        <end position="259"/>
    </location>
</feature>
<dbReference type="Proteomes" id="UP000008144">
    <property type="component" value="Chromosome 11"/>
</dbReference>
<evidence type="ECO:0000256" key="4">
    <source>
        <dbReference type="ARBA" id="ARBA00022989"/>
    </source>
</evidence>
<dbReference type="GeneTree" id="ENSGT00940000168704"/>
<comment type="subcellular location">
    <subcellularLocation>
        <location evidence="1">Membrane</location>
        <topology evidence="1">Multi-pass membrane protein</topology>
    </subcellularLocation>
</comment>
<evidence type="ECO:0000256" key="6">
    <source>
        <dbReference type="SAM" id="Phobius"/>
    </source>
</evidence>
<evidence type="ECO:0000313" key="8">
    <source>
        <dbReference type="Proteomes" id="UP000008144"/>
    </source>
</evidence>
<dbReference type="GO" id="GO:0016020">
    <property type="term" value="C:membrane"/>
    <property type="evidence" value="ECO:0000318"/>
    <property type="project" value="GO_Central"/>
</dbReference>
<dbReference type="InterPro" id="IPR008521">
    <property type="entry name" value="Mg_trans_NIPA"/>
</dbReference>
<feature type="transmembrane region" description="Helical" evidence="6">
    <location>
        <begin position="303"/>
        <end position="322"/>
    </location>
</feature>
<reference evidence="7" key="4">
    <citation type="submission" date="2025-09" db="UniProtKB">
        <authorList>
            <consortium name="Ensembl"/>
        </authorList>
    </citation>
    <scope>IDENTIFICATION</scope>
</reference>
<evidence type="ECO:0000256" key="3">
    <source>
        <dbReference type="ARBA" id="ARBA00022692"/>
    </source>
</evidence>
<reference evidence="7" key="3">
    <citation type="submission" date="2025-08" db="UniProtKB">
        <authorList>
            <consortium name="Ensembl"/>
        </authorList>
    </citation>
    <scope>IDENTIFICATION</scope>
</reference>
<feature type="transmembrane region" description="Helical" evidence="6">
    <location>
        <begin position="169"/>
        <end position="189"/>
    </location>
</feature>
<dbReference type="FunCoup" id="H2XR17">
    <property type="interactions" value="269"/>
</dbReference>
<dbReference type="InterPro" id="IPR037185">
    <property type="entry name" value="EmrE-like"/>
</dbReference>
<comment type="similarity">
    <text evidence="2">Belongs to the NIPA family.</text>
</comment>
<keyword evidence="3 6" id="KW-0812">Transmembrane</keyword>
<dbReference type="STRING" id="7719.ENSCINP00000032101"/>
<reference evidence="7" key="2">
    <citation type="journal article" date="2008" name="Genome Biol.">
        <title>Improved genome assembly and evidence-based global gene model set for the chordate Ciona intestinalis: new insight into intron and operon populations.</title>
        <authorList>
            <person name="Satou Y."/>
            <person name="Mineta K."/>
            <person name="Ogasawara M."/>
            <person name="Sasakura Y."/>
            <person name="Shoguchi E."/>
            <person name="Ueno K."/>
            <person name="Yamada L."/>
            <person name="Matsumoto J."/>
            <person name="Wasserscheid J."/>
            <person name="Dewar K."/>
            <person name="Wiley G.B."/>
            <person name="Macmil S.L."/>
            <person name="Roe B.A."/>
            <person name="Zeller R.W."/>
            <person name="Hastings K.E."/>
            <person name="Lemaire P."/>
            <person name="Lindquist E."/>
            <person name="Endo T."/>
            <person name="Hotta K."/>
            <person name="Inaba K."/>
        </authorList>
    </citation>
    <scope>NUCLEOTIDE SEQUENCE [LARGE SCALE GENOMIC DNA]</scope>
    <source>
        <strain evidence="7">wild type</strain>
    </source>
</reference>
<sequence length="342" mass="37500">MTMPYWSSRSLLSDLPDTEETPKASHPYFGLLLSVISAVLVGGSFILQKKGLIRNRELNKKSDPGANGFGYLLQWWWWLGMLSMAVGEILNFVAYTIAPAILITPLGALRVIVSAVLSSIFLGEKLNRLGKIGVLLSLVGSTIIVIHAPTHEKVSNYSELVERFIDPAFLIYCGILLVVAAVLIVFIAPKRGHIDLMVYVTICNVVGALTVLCGKGLGISIKDIFTPPEVNPVTPYLHPLFWVLVAANLIGIPVQVVYFNKALALFNTSAISPIKYVFTNLFLIFGSILLFREFAFLSWRDCTGLGCGFVTIVTGVVLLNSYKDTKPTSGYNRVPDLEMDSL</sequence>
<feature type="transmembrane region" description="Helical" evidence="6">
    <location>
        <begin position="92"/>
        <end position="117"/>
    </location>
</feature>
<dbReference type="OMA" id="GQTHILV"/>
<proteinExistence type="inferred from homology"/>
<dbReference type="Pfam" id="PF05653">
    <property type="entry name" value="Mg_trans_NIPA"/>
    <property type="match status" value="1"/>
</dbReference>
<evidence type="ECO:0000256" key="1">
    <source>
        <dbReference type="ARBA" id="ARBA00004141"/>
    </source>
</evidence>
<evidence type="ECO:0000256" key="5">
    <source>
        <dbReference type="ARBA" id="ARBA00023136"/>
    </source>
</evidence>
<accession>H2XR17</accession>
<dbReference type="InParanoid" id="H2XR17"/>
<feature type="transmembrane region" description="Helical" evidence="6">
    <location>
        <begin position="271"/>
        <end position="291"/>
    </location>
</feature>
<feature type="transmembrane region" description="Helical" evidence="6">
    <location>
        <begin position="28"/>
        <end position="47"/>
    </location>
</feature>
<name>H2XR17_CIOIN</name>
<accession>A0A1W2WP57</accession>
<dbReference type="AlphaFoldDB" id="H2XR17"/>
<keyword evidence="5 6" id="KW-0472">Membrane</keyword>
<dbReference type="SUPFAM" id="SSF103481">
    <property type="entry name" value="Multidrug resistance efflux transporter EmrE"/>
    <property type="match status" value="1"/>
</dbReference>
<dbReference type="EMBL" id="EAAA01000671">
    <property type="status" value="NOT_ANNOTATED_CDS"/>
    <property type="molecule type" value="Genomic_DNA"/>
</dbReference>
<feature type="transmembrane region" description="Helical" evidence="6">
    <location>
        <begin position="196"/>
        <end position="219"/>
    </location>
</feature>
<keyword evidence="8" id="KW-1185">Reference proteome</keyword>
<reference evidence="8" key="1">
    <citation type="journal article" date="2002" name="Science">
        <title>The draft genome of Ciona intestinalis: insights into chordate and vertebrate origins.</title>
        <authorList>
            <person name="Dehal P."/>
            <person name="Satou Y."/>
            <person name="Campbell R.K."/>
            <person name="Chapman J."/>
            <person name="Degnan B."/>
            <person name="De Tomaso A."/>
            <person name="Davidson B."/>
            <person name="Di Gregorio A."/>
            <person name="Gelpke M."/>
            <person name="Goodstein D.M."/>
            <person name="Harafuji N."/>
            <person name="Hastings K.E."/>
            <person name="Ho I."/>
            <person name="Hotta K."/>
            <person name="Huang W."/>
            <person name="Kawashima T."/>
            <person name="Lemaire P."/>
            <person name="Martinez D."/>
            <person name="Meinertzhagen I.A."/>
            <person name="Necula S."/>
            <person name="Nonaka M."/>
            <person name="Putnam N."/>
            <person name="Rash S."/>
            <person name="Saiga H."/>
            <person name="Satake M."/>
            <person name="Terry A."/>
            <person name="Yamada L."/>
            <person name="Wang H.G."/>
            <person name="Awazu S."/>
            <person name="Azumi K."/>
            <person name="Boore J."/>
            <person name="Branno M."/>
            <person name="Chin-Bow S."/>
            <person name="DeSantis R."/>
            <person name="Doyle S."/>
            <person name="Francino P."/>
            <person name="Keys D.N."/>
            <person name="Haga S."/>
            <person name="Hayashi H."/>
            <person name="Hino K."/>
            <person name="Imai K.S."/>
            <person name="Inaba K."/>
            <person name="Kano S."/>
            <person name="Kobayashi K."/>
            <person name="Kobayashi M."/>
            <person name="Lee B.I."/>
            <person name="Makabe K.W."/>
            <person name="Manohar C."/>
            <person name="Matassi G."/>
            <person name="Medina M."/>
            <person name="Mochizuki Y."/>
            <person name="Mount S."/>
            <person name="Morishita T."/>
            <person name="Miura S."/>
            <person name="Nakayama A."/>
            <person name="Nishizaka S."/>
            <person name="Nomoto H."/>
            <person name="Ohta F."/>
            <person name="Oishi K."/>
            <person name="Rigoutsos I."/>
            <person name="Sano M."/>
            <person name="Sasaki A."/>
            <person name="Sasakura Y."/>
            <person name="Shoguchi E."/>
            <person name="Shin-i T."/>
            <person name="Spagnuolo A."/>
            <person name="Stainier D."/>
            <person name="Suzuki M.M."/>
            <person name="Tassy O."/>
            <person name="Takatori N."/>
            <person name="Tokuoka M."/>
            <person name="Yagi K."/>
            <person name="Yoshizaki F."/>
            <person name="Wada S."/>
            <person name="Zhang C."/>
            <person name="Hyatt P.D."/>
            <person name="Larimer F."/>
            <person name="Detter C."/>
            <person name="Doggett N."/>
            <person name="Glavina T."/>
            <person name="Hawkins T."/>
            <person name="Richardson P."/>
            <person name="Lucas S."/>
            <person name="Kohara Y."/>
            <person name="Levine M."/>
            <person name="Satoh N."/>
            <person name="Rokhsar D.S."/>
        </authorList>
    </citation>
    <scope>NUCLEOTIDE SEQUENCE [LARGE SCALE GENOMIC DNA]</scope>
</reference>
<dbReference type="PANTHER" id="PTHR12570">
    <property type="match status" value="1"/>
</dbReference>
<dbReference type="GO" id="GO:0015693">
    <property type="term" value="P:magnesium ion transport"/>
    <property type="evidence" value="ECO:0000318"/>
    <property type="project" value="GO_Central"/>
</dbReference>
<organism evidence="7 8">
    <name type="scientific">Ciona intestinalis</name>
    <name type="common">Transparent sea squirt</name>
    <name type="synonym">Ascidia intestinalis</name>
    <dbReference type="NCBI Taxonomy" id="7719"/>
    <lineage>
        <taxon>Eukaryota</taxon>
        <taxon>Metazoa</taxon>
        <taxon>Chordata</taxon>
        <taxon>Tunicata</taxon>
        <taxon>Ascidiacea</taxon>
        <taxon>Phlebobranchia</taxon>
        <taxon>Cionidae</taxon>
        <taxon>Ciona</taxon>
    </lineage>
</organism>
<keyword evidence="4 6" id="KW-1133">Transmembrane helix</keyword>
<evidence type="ECO:0000256" key="2">
    <source>
        <dbReference type="ARBA" id="ARBA00007230"/>
    </source>
</evidence>
<feature type="transmembrane region" description="Helical" evidence="6">
    <location>
        <begin position="68"/>
        <end position="86"/>
    </location>
</feature>
<evidence type="ECO:0000313" key="7">
    <source>
        <dbReference type="Ensembl" id="ENSCINP00000032101.1"/>
    </source>
</evidence>
<dbReference type="GO" id="GO:0015095">
    <property type="term" value="F:magnesium ion transmembrane transporter activity"/>
    <property type="evidence" value="ECO:0007669"/>
    <property type="project" value="InterPro"/>
</dbReference>
<dbReference type="Ensembl" id="ENSCINT00000034560.1">
    <property type="protein sequence ID" value="ENSCINP00000032101.1"/>
    <property type="gene ID" value="ENSCING00000019492.1"/>
</dbReference>
<protein>
    <submittedName>
        <fullName evidence="7">Uncharacterized protein</fullName>
    </submittedName>
</protein>
<dbReference type="HOGENOM" id="CLU_012349_1_2_1"/>
<dbReference type="PANTHER" id="PTHR12570:SF92">
    <property type="entry name" value="SPICHTHYIN, ISOFORM B"/>
    <property type="match status" value="1"/>
</dbReference>